<protein>
    <recommendedName>
        <fullName evidence="1">Minor capsid protein P8 central region domain-containing protein</fullName>
    </recommendedName>
</protein>
<proteinExistence type="predicted"/>
<reference evidence="2" key="1">
    <citation type="journal article" date="2020" name="Nature">
        <title>Giant virus diversity and host interactions through global metagenomics.</title>
        <authorList>
            <person name="Schulz F."/>
            <person name="Roux S."/>
            <person name="Paez-Espino D."/>
            <person name="Jungbluth S."/>
            <person name="Walsh D.A."/>
            <person name="Denef V.J."/>
            <person name="McMahon K.D."/>
            <person name="Konstantinidis K.T."/>
            <person name="Eloe-Fadrosh E.A."/>
            <person name="Kyrpides N.C."/>
            <person name="Woyke T."/>
        </authorList>
    </citation>
    <scope>NUCLEOTIDE SEQUENCE</scope>
    <source>
        <strain evidence="2">GVMAG-M-3300018416-45</strain>
    </source>
</reference>
<accession>A0A6C0BT30</accession>
<dbReference type="InterPro" id="IPR043916">
    <property type="entry name" value="P8_CR"/>
</dbReference>
<dbReference type="Pfam" id="PF19065">
    <property type="entry name" value="P8_CR"/>
    <property type="match status" value="1"/>
</dbReference>
<evidence type="ECO:0000313" key="2">
    <source>
        <dbReference type="EMBL" id="QHS94568.1"/>
    </source>
</evidence>
<dbReference type="EMBL" id="MN739226">
    <property type="protein sequence ID" value="QHS94568.1"/>
    <property type="molecule type" value="Genomic_DNA"/>
</dbReference>
<dbReference type="AlphaFoldDB" id="A0A6C0BT30"/>
<evidence type="ECO:0000259" key="1">
    <source>
        <dbReference type="Pfam" id="PF19065"/>
    </source>
</evidence>
<organism evidence="2">
    <name type="scientific">viral metagenome</name>
    <dbReference type="NCBI Taxonomy" id="1070528"/>
    <lineage>
        <taxon>unclassified sequences</taxon>
        <taxon>metagenomes</taxon>
        <taxon>organismal metagenomes</taxon>
    </lineage>
</organism>
<sequence>MNCNGRVNIVSPDTNVMFKMKEQVNVKSTDYTDAMIGNWSDTILSKTFFSSKNIDILQNGLRAGVYDMSDGKYIIERQNEDELKIIMRSIFLQYSRNNPDNIPQQIQTLNKLVLDYSVKQVYGEAVGYNYYKMDISSLNVPIAPPQHSRPNNKQLELKNWF</sequence>
<name>A0A6C0BT30_9ZZZZ</name>
<feature type="domain" description="Minor capsid protein P8 central region" evidence="1">
    <location>
        <begin position="40"/>
        <end position="159"/>
    </location>
</feature>